<gene>
    <name evidence="4" type="ORF">HYZ11_07130</name>
</gene>
<evidence type="ECO:0000256" key="1">
    <source>
        <dbReference type="ARBA" id="ARBA00022553"/>
    </source>
</evidence>
<dbReference type="PANTHER" id="PTHR44591:SF23">
    <property type="entry name" value="CHEY SUBFAMILY"/>
    <property type="match status" value="1"/>
</dbReference>
<feature type="modified residue" description="4-aspartylphosphate" evidence="2">
    <location>
        <position position="52"/>
    </location>
</feature>
<dbReference type="Gene3D" id="3.40.50.2300">
    <property type="match status" value="1"/>
</dbReference>
<dbReference type="EMBL" id="JACPUR010000017">
    <property type="protein sequence ID" value="MBI3127360.1"/>
    <property type="molecule type" value="Genomic_DNA"/>
</dbReference>
<dbReference type="PROSITE" id="PS50110">
    <property type="entry name" value="RESPONSE_REGULATORY"/>
    <property type="match status" value="1"/>
</dbReference>
<evidence type="ECO:0000259" key="3">
    <source>
        <dbReference type="PROSITE" id="PS50110"/>
    </source>
</evidence>
<keyword evidence="1 2" id="KW-0597">Phosphoprotein</keyword>
<protein>
    <submittedName>
        <fullName evidence="4">Response regulator</fullName>
    </submittedName>
</protein>
<feature type="domain" description="Response regulatory" evidence="3">
    <location>
        <begin position="3"/>
        <end position="117"/>
    </location>
</feature>
<evidence type="ECO:0000313" key="4">
    <source>
        <dbReference type="EMBL" id="MBI3127360.1"/>
    </source>
</evidence>
<evidence type="ECO:0000313" key="5">
    <source>
        <dbReference type="Proteomes" id="UP000782312"/>
    </source>
</evidence>
<evidence type="ECO:0000256" key="2">
    <source>
        <dbReference type="PROSITE-ProRule" id="PRU00169"/>
    </source>
</evidence>
<proteinExistence type="predicted"/>
<organism evidence="4 5">
    <name type="scientific">Tectimicrobiota bacterium</name>
    <dbReference type="NCBI Taxonomy" id="2528274"/>
    <lineage>
        <taxon>Bacteria</taxon>
        <taxon>Pseudomonadati</taxon>
        <taxon>Nitrospinota/Tectimicrobiota group</taxon>
        <taxon>Candidatus Tectimicrobiota</taxon>
    </lineage>
</organism>
<dbReference type="SUPFAM" id="SSF52172">
    <property type="entry name" value="CheY-like"/>
    <property type="match status" value="1"/>
</dbReference>
<accession>A0A932MM81</accession>
<dbReference type="SMART" id="SM00448">
    <property type="entry name" value="REC"/>
    <property type="match status" value="1"/>
</dbReference>
<reference evidence="4" key="1">
    <citation type="submission" date="2020-07" db="EMBL/GenBank/DDBJ databases">
        <title>Huge and variable diversity of episymbiotic CPR bacteria and DPANN archaea in groundwater ecosystems.</title>
        <authorList>
            <person name="He C.Y."/>
            <person name="Keren R."/>
            <person name="Whittaker M."/>
            <person name="Farag I.F."/>
            <person name="Doudna J."/>
            <person name="Cate J.H.D."/>
            <person name="Banfield J.F."/>
        </authorList>
    </citation>
    <scope>NUCLEOTIDE SEQUENCE</scope>
    <source>
        <strain evidence="4">NC_groundwater_763_Ag_S-0.2um_68_21</strain>
    </source>
</reference>
<dbReference type="InterPro" id="IPR050595">
    <property type="entry name" value="Bact_response_regulator"/>
</dbReference>
<dbReference type="InterPro" id="IPR011006">
    <property type="entry name" value="CheY-like_superfamily"/>
</dbReference>
<dbReference type="Pfam" id="PF00072">
    <property type="entry name" value="Response_reg"/>
    <property type="match status" value="1"/>
</dbReference>
<sequence>MKKILIVEDDEPVRKMLARLLRGKERDLCMAGTGQEALDAIRVQRPDLILLDFFLPDMVAVTFMSQIKNMYPAIPIIIVSNFWNMEYAKLAAQQGAVDFIPKPIDPQQLVEIVNIRLSEGTAA</sequence>
<dbReference type="PANTHER" id="PTHR44591">
    <property type="entry name" value="STRESS RESPONSE REGULATOR PROTEIN 1"/>
    <property type="match status" value="1"/>
</dbReference>
<dbReference type="InterPro" id="IPR001789">
    <property type="entry name" value="Sig_transdc_resp-reg_receiver"/>
</dbReference>
<comment type="caution">
    <text evidence="4">The sequence shown here is derived from an EMBL/GenBank/DDBJ whole genome shotgun (WGS) entry which is preliminary data.</text>
</comment>
<dbReference type="Proteomes" id="UP000782312">
    <property type="component" value="Unassembled WGS sequence"/>
</dbReference>
<dbReference type="AlphaFoldDB" id="A0A932MM81"/>
<dbReference type="GO" id="GO:0000160">
    <property type="term" value="P:phosphorelay signal transduction system"/>
    <property type="evidence" value="ECO:0007669"/>
    <property type="project" value="InterPro"/>
</dbReference>
<name>A0A932MM81_UNCTE</name>